<keyword evidence="5" id="KW-0964">Secreted</keyword>
<feature type="compositionally biased region" description="Low complexity" evidence="9">
    <location>
        <begin position="169"/>
        <end position="178"/>
    </location>
</feature>
<evidence type="ECO:0000256" key="8">
    <source>
        <dbReference type="ARBA" id="ARBA00023295"/>
    </source>
</evidence>
<comment type="catalytic activity">
    <reaction evidence="1">
        <text>Random hydrolysis of (1-&gt;4)-beta-D-mannosidic linkages in mannans, galactomannans and glucomannans.</text>
        <dbReference type="EC" id="3.2.1.78"/>
    </reaction>
</comment>
<dbReference type="AlphaFoldDB" id="A0AAW1Q1H1"/>
<comment type="subcellular location">
    <subcellularLocation>
        <location evidence="2">Secreted</location>
    </subcellularLocation>
</comment>
<evidence type="ECO:0000256" key="6">
    <source>
        <dbReference type="ARBA" id="ARBA00022729"/>
    </source>
</evidence>
<keyword evidence="12" id="KW-1185">Reference proteome</keyword>
<comment type="caution">
    <text evidence="11">The sequence shown here is derived from an EMBL/GenBank/DDBJ whole genome shotgun (WGS) entry which is preliminary data.</text>
</comment>
<name>A0AAW1Q1H1_9CHLO</name>
<dbReference type="PANTHER" id="PTHR31451:SF39">
    <property type="entry name" value="MANNAN ENDO-1,4-BETA-MANNOSIDASE 1"/>
    <property type="match status" value="1"/>
</dbReference>
<dbReference type="Proteomes" id="UP001489004">
    <property type="component" value="Unassembled WGS sequence"/>
</dbReference>
<evidence type="ECO:0000256" key="5">
    <source>
        <dbReference type="ARBA" id="ARBA00022525"/>
    </source>
</evidence>
<comment type="similarity">
    <text evidence="3">Belongs to the glycosyl hydrolase 5 (cellulase A) family.</text>
</comment>
<evidence type="ECO:0000313" key="11">
    <source>
        <dbReference type="EMBL" id="KAK9815784.1"/>
    </source>
</evidence>
<keyword evidence="8" id="KW-0326">Glycosidase</keyword>
<dbReference type="PANTHER" id="PTHR31451">
    <property type="match status" value="1"/>
</dbReference>
<dbReference type="Gene3D" id="3.20.20.80">
    <property type="entry name" value="Glycosidases"/>
    <property type="match status" value="1"/>
</dbReference>
<dbReference type="EC" id="3.2.1.78" evidence="4"/>
<evidence type="ECO:0000259" key="10">
    <source>
        <dbReference type="Pfam" id="PF26410"/>
    </source>
</evidence>
<dbReference type="InterPro" id="IPR001547">
    <property type="entry name" value="Glyco_hydro_5"/>
</dbReference>
<proteinExistence type="inferred from homology"/>
<evidence type="ECO:0000256" key="7">
    <source>
        <dbReference type="ARBA" id="ARBA00022801"/>
    </source>
</evidence>
<evidence type="ECO:0000256" key="3">
    <source>
        <dbReference type="ARBA" id="ARBA00005641"/>
    </source>
</evidence>
<keyword evidence="7" id="KW-0378">Hydrolase</keyword>
<evidence type="ECO:0000256" key="1">
    <source>
        <dbReference type="ARBA" id="ARBA00001678"/>
    </source>
</evidence>
<evidence type="ECO:0000256" key="4">
    <source>
        <dbReference type="ARBA" id="ARBA00012706"/>
    </source>
</evidence>
<dbReference type="SUPFAM" id="SSF51445">
    <property type="entry name" value="(Trans)glycosidases"/>
    <property type="match status" value="1"/>
</dbReference>
<dbReference type="EMBL" id="JALJOR010000006">
    <property type="protein sequence ID" value="KAK9815784.1"/>
    <property type="molecule type" value="Genomic_DNA"/>
</dbReference>
<feature type="region of interest" description="Disordered" evidence="9">
    <location>
        <begin position="169"/>
        <end position="204"/>
    </location>
</feature>
<dbReference type="Pfam" id="PF26410">
    <property type="entry name" value="GH5_mannosidase"/>
    <property type="match status" value="1"/>
</dbReference>
<protein>
    <recommendedName>
        <fullName evidence="4">mannan endo-1,4-beta-mannosidase</fullName>
        <ecNumber evidence="4">3.2.1.78</ecNumber>
    </recommendedName>
</protein>
<sequence>MVKNHLRFRVTHVNPYTGLAWGEDPTIFAFDTFNEMRCPYSQLGLTGCPGPVKSWIDDIAAFIKSVDNSHLVTVGQEGFFDNSSALAVANPYGYKDYAVHGPHWAGYIGQDVESQHSSPNIDFIAIHLWPDDWLAPNLDFTARWLTAHMEPLHGDLFWRWDPTASDSSSTTIDSSDSTFNVPLKPSHAAATQQQPSHRLSSPIPPAAGHAVLYLNGAT</sequence>
<evidence type="ECO:0000313" key="12">
    <source>
        <dbReference type="Proteomes" id="UP001489004"/>
    </source>
</evidence>
<dbReference type="InterPro" id="IPR045053">
    <property type="entry name" value="MAN-like"/>
</dbReference>
<accession>A0AAW1Q1H1</accession>
<reference evidence="11 12" key="1">
    <citation type="journal article" date="2024" name="Nat. Commun.">
        <title>Phylogenomics reveals the evolutionary origins of lichenization in chlorophyte algae.</title>
        <authorList>
            <person name="Puginier C."/>
            <person name="Libourel C."/>
            <person name="Otte J."/>
            <person name="Skaloud P."/>
            <person name="Haon M."/>
            <person name="Grisel S."/>
            <person name="Petersen M."/>
            <person name="Berrin J.G."/>
            <person name="Delaux P.M."/>
            <person name="Dal Grande F."/>
            <person name="Keller J."/>
        </authorList>
    </citation>
    <scope>NUCLEOTIDE SEQUENCE [LARGE SCALE GENOMIC DNA]</scope>
    <source>
        <strain evidence="11 12">SAG 2043</strain>
    </source>
</reference>
<feature type="domain" description="Glycoside hydrolase family 5" evidence="10">
    <location>
        <begin position="3"/>
        <end position="85"/>
    </location>
</feature>
<dbReference type="GO" id="GO:0016985">
    <property type="term" value="F:mannan endo-1,4-beta-mannosidase activity"/>
    <property type="evidence" value="ECO:0007669"/>
    <property type="project" value="UniProtKB-EC"/>
</dbReference>
<dbReference type="GO" id="GO:0005576">
    <property type="term" value="C:extracellular region"/>
    <property type="evidence" value="ECO:0007669"/>
    <property type="project" value="UniProtKB-SubCell"/>
</dbReference>
<evidence type="ECO:0000256" key="2">
    <source>
        <dbReference type="ARBA" id="ARBA00004613"/>
    </source>
</evidence>
<dbReference type="InterPro" id="IPR017853">
    <property type="entry name" value="GH"/>
</dbReference>
<evidence type="ECO:0000256" key="9">
    <source>
        <dbReference type="SAM" id="MobiDB-lite"/>
    </source>
</evidence>
<keyword evidence="6" id="KW-0732">Signal</keyword>
<feature type="compositionally biased region" description="Polar residues" evidence="9">
    <location>
        <begin position="189"/>
        <end position="199"/>
    </location>
</feature>
<organism evidence="11 12">
    <name type="scientific">[Myrmecia] bisecta</name>
    <dbReference type="NCBI Taxonomy" id="41462"/>
    <lineage>
        <taxon>Eukaryota</taxon>
        <taxon>Viridiplantae</taxon>
        <taxon>Chlorophyta</taxon>
        <taxon>core chlorophytes</taxon>
        <taxon>Trebouxiophyceae</taxon>
        <taxon>Trebouxiales</taxon>
        <taxon>Trebouxiaceae</taxon>
        <taxon>Myrmecia</taxon>
    </lineage>
</organism>
<gene>
    <name evidence="11" type="ORF">WJX72_009405</name>
</gene>